<name>A0A9D9GU58_9GAMM</name>
<reference evidence="2" key="1">
    <citation type="submission" date="2020-10" db="EMBL/GenBank/DDBJ databases">
        <authorList>
            <person name="Gilroy R."/>
        </authorList>
    </citation>
    <scope>NUCLEOTIDE SEQUENCE</scope>
    <source>
        <strain evidence="2">17213</strain>
    </source>
</reference>
<comment type="caution">
    <text evidence="2">The sequence shown here is derived from an EMBL/GenBank/DDBJ whole genome shotgun (WGS) entry which is preliminary data.</text>
</comment>
<evidence type="ECO:0000313" key="3">
    <source>
        <dbReference type="Proteomes" id="UP000823631"/>
    </source>
</evidence>
<keyword evidence="1" id="KW-1133">Transmembrane helix</keyword>
<sequence length="228" mass="25446">MSKAAFLAASGLRLYTTALKQKELQQIFMALSGDPQPAFGFDAETAAKLTDIFADLWSKGHQAIAEQLVKALLERGDDRHDLQALEENFLRAAAVEMSKLSMHFKNTRGKYELYQSAAFFLYITRSMLSLNLVRLYRLDDPAGVERMEKGEQPDVAELVHKAEQIRANLNVTQEAEDIKNRTLPGLSLKQLEDLKNYDAKPKGLLAGLNSKTTILIAAAVIVVVFFML</sequence>
<reference evidence="2" key="2">
    <citation type="journal article" date="2021" name="PeerJ">
        <title>Extensive microbial diversity within the chicken gut microbiome revealed by metagenomics and culture.</title>
        <authorList>
            <person name="Gilroy R."/>
            <person name="Ravi A."/>
            <person name="Getino M."/>
            <person name="Pursley I."/>
            <person name="Horton D.L."/>
            <person name="Alikhan N.F."/>
            <person name="Baker D."/>
            <person name="Gharbi K."/>
            <person name="Hall N."/>
            <person name="Watson M."/>
            <person name="Adriaenssens E.M."/>
            <person name="Foster-Nyarko E."/>
            <person name="Jarju S."/>
            <person name="Secka A."/>
            <person name="Antonio M."/>
            <person name="Oren A."/>
            <person name="Chaudhuri R.R."/>
            <person name="La Ragione R."/>
            <person name="Hildebrand F."/>
            <person name="Pallen M.J."/>
        </authorList>
    </citation>
    <scope>NUCLEOTIDE SEQUENCE</scope>
    <source>
        <strain evidence="2">17213</strain>
    </source>
</reference>
<evidence type="ECO:0000313" key="2">
    <source>
        <dbReference type="EMBL" id="MBO8415870.1"/>
    </source>
</evidence>
<keyword evidence="1" id="KW-0472">Membrane</keyword>
<organism evidence="2 3">
    <name type="scientific">Candidatus Avisuccinivibrio stercorigallinarum</name>
    <dbReference type="NCBI Taxonomy" id="2840704"/>
    <lineage>
        <taxon>Bacteria</taxon>
        <taxon>Pseudomonadati</taxon>
        <taxon>Pseudomonadota</taxon>
        <taxon>Gammaproteobacteria</taxon>
        <taxon>Aeromonadales</taxon>
        <taxon>Succinivibrionaceae</taxon>
        <taxon>Succinivibrionaceae incertae sedis</taxon>
        <taxon>Candidatus Avisuccinivibrio</taxon>
    </lineage>
</organism>
<protein>
    <submittedName>
        <fullName evidence="2">Uncharacterized protein</fullName>
    </submittedName>
</protein>
<proteinExistence type="predicted"/>
<dbReference type="AlphaFoldDB" id="A0A9D9GU58"/>
<dbReference type="Proteomes" id="UP000823631">
    <property type="component" value="Unassembled WGS sequence"/>
</dbReference>
<evidence type="ECO:0000256" key="1">
    <source>
        <dbReference type="SAM" id="Phobius"/>
    </source>
</evidence>
<keyword evidence="1" id="KW-0812">Transmembrane</keyword>
<accession>A0A9D9GU58</accession>
<gene>
    <name evidence="2" type="ORF">IAB19_05780</name>
</gene>
<feature type="transmembrane region" description="Helical" evidence="1">
    <location>
        <begin position="204"/>
        <end position="227"/>
    </location>
</feature>
<dbReference type="EMBL" id="JADINH010000124">
    <property type="protein sequence ID" value="MBO8415870.1"/>
    <property type="molecule type" value="Genomic_DNA"/>
</dbReference>